<name>A0A0R3PK90_ANGCS</name>
<evidence type="ECO:0000256" key="1">
    <source>
        <dbReference type="SAM" id="MobiDB-lite"/>
    </source>
</evidence>
<sequence length="547" mass="61226">MSADINKMFTSKISKTAEYLEPFDVIFGNFTNSRTLFPRYRQYNPKPKPWARKIRGQQPQKVPLGKRKSSGRLSVPESSSNTAQVCKAEDTPHTDDQKPGRIRSSPEKPGRICTSPEKPDISVVKIISPKNSTKQLRRLQPGVRANMSYVPFGAGMPRGGYAVMRGGRSGRSYGRRYITKPNNNPMDIPFAPLPDDSPAITLSIDPDNFICFHGFSSIFTTQHTFPVLIEGKIYESGDHYYQIQKVHDLCGTVSDRLTETVRDEQGRRLDGKVGFNERRVKSFSQTAKEVIRLNNVDKKKVDEWRYSKGLEIMQKVLLAKVSQSVMLRQALSESGRKILVHAFPGDSIYGAGCRHAQVRKWCESMKANGATTIRIPATFPLTTESVVNCPNFAQGRNVLGVILMQLREMLRENKVPIVDLGSVFDSLRIGSNNVDATMDDQELNVPVTFRKTLITMIGQYSYVHSRTLNGPLGQAHWHAVPRFYDEILSFFENAITDVNGVTGGANGVREELSCSWCTERTLKGGEDEVELSFCSLIVSIVHLAVNI</sequence>
<dbReference type="InterPro" id="IPR012816">
    <property type="entry name" value="NADAR"/>
</dbReference>
<reference evidence="5" key="1">
    <citation type="submission" date="2017-02" db="UniProtKB">
        <authorList>
            <consortium name="WormBaseParasite"/>
        </authorList>
    </citation>
    <scope>IDENTIFICATION</scope>
</reference>
<dbReference type="Proteomes" id="UP000267027">
    <property type="component" value="Unassembled WGS sequence"/>
</dbReference>
<proteinExistence type="predicted"/>
<dbReference type="Pfam" id="PF08719">
    <property type="entry name" value="NADAR"/>
    <property type="match status" value="1"/>
</dbReference>
<protein>
    <submittedName>
        <fullName evidence="5">DUF1768 domain-containing protein</fullName>
    </submittedName>
</protein>
<dbReference type="CDD" id="cd15457">
    <property type="entry name" value="NADAR"/>
    <property type="match status" value="1"/>
</dbReference>
<feature type="compositionally biased region" description="Basic and acidic residues" evidence="1">
    <location>
        <begin position="87"/>
        <end position="110"/>
    </location>
</feature>
<feature type="region of interest" description="Disordered" evidence="1">
    <location>
        <begin position="43"/>
        <end position="120"/>
    </location>
</feature>
<dbReference type="AlphaFoldDB" id="A0A0R3PK90"/>
<reference evidence="3 4" key="2">
    <citation type="submission" date="2018-11" db="EMBL/GenBank/DDBJ databases">
        <authorList>
            <consortium name="Pathogen Informatics"/>
        </authorList>
    </citation>
    <scope>NUCLEOTIDE SEQUENCE [LARGE SCALE GENOMIC DNA]</scope>
    <source>
        <strain evidence="3 4">Costa Rica</strain>
    </source>
</reference>
<dbReference type="OrthoDB" id="206452at2759"/>
<gene>
    <name evidence="3" type="ORF">ACOC_LOCUS4982</name>
</gene>
<accession>A0A0R3PK90</accession>
<evidence type="ECO:0000313" key="4">
    <source>
        <dbReference type="Proteomes" id="UP000267027"/>
    </source>
</evidence>
<evidence type="ECO:0000259" key="2">
    <source>
        <dbReference type="Pfam" id="PF08719"/>
    </source>
</evidence>
<evidence type="ECO:0000313" key="3">
    <source>
        <dbReference type="EMBL" id="VDM56567.1"/>
    </source>
</evidence>
<dbReference type="EMBL" id="UYYA01003841">
    <property type="protein sequence ID" value="VDM56567.1"/>
    <property type="molecule type" value="Genomic_DNA"/>
</dbReference>
<feature type="domain" description="NADAR" evidence="2">
    <location>
        <begin position="208"/>
        <end position="411"/>
    </location>
</feature>
<keyword evidence="4" id="KW-1185">Reference proteome</keyword>
<organism evidence="5">
    <name type="scientific">Angiostrongylus costaricensis</name>
    <name type="common">Nematode worm</name>
    <dbReference type="NCBI Taxonomy" id="334426"/>
    <lineage>
        <taxon>Eukaryota</taxon>
        <taxon>Metazoa</taxon>
        <taxon>Ecdysozoa</taxon>
        <taxon>Nematoda</taxon>
        <taxon>Chromadorea</taxon>
        <taxon>Rhabditida</taxon>
        <taxon>Rhabditina</taxon>
        <taxon>Rhabditomorpha</taxon>
        <taxon>Strongyloidea</taxon>
        <taxon>Metastrongylidae</taxon>
        <taxon>Angiostrongylus</taxon>
    </lineage>
</organism>
<dbReference type="Gene3D" id="1.10.357.40">
    <property type="entry name" value="YbiA-like"/>
    <property type="match status" value="1"/>
</dbReference>
<evidence type="ECO:0000313" key="5">
    <source>
        <dbReference type="WBParaSite" id="ACOC_0000498101-mRNA-1"/>
    </source>
</evidence>
<dbReference type="OMA" id="DEWRYSK"/>
<dbReference type="SUPFAM" id="SSF143990">
    <property type="entry name" value="YbiA-like"/>
    <property type="match status" value="1"/>
</dbReference>
<dbReference type="InterPro" id="IPR037238">
    <property type="entry name" value="YbiA-like_sf"/>
</dbReference>
<dbReference type="WBParaSite" id="ACOC_0000498101-mRNA-1">
    <property type="protein sequence ID" value="ACOC_0000498101-mRNA-1"/>
    <property type="gene ID" value="ACOC_0000498101"/>
</dbReference>